<keyword evidence="4" id="KW-0694">RNA-binding</keyword>
<name>A0A160TF44_9ZZZZ</name>
<dbReference type="Pfam" id="PF01189">
    <property type="entry name" value="Methyltr_RsmB-F"/>
    <property type="match status" value="1"/>
</dbReference>
<feature type="domain" description="SAM-dependent MTase RsmB/NOP-type" evidence="5">
    <location>
        <begin position="175"/>
        <end position="436"/>
    </location>
</feature>
<dbReference type="GO" id="GO:0008173">
    <property type="term" value="F:RNA methyltransferase activity"/>
    <property type="evidence" value="ECO:0007669"/>
    <property type="project" value="InterPro"/>
</dbReference>
<evidence type="ECO:0000256" key="1">
    <source>
        <dbReference type="ARBA" id="ARBA00022603"/>
    </source>
</evidence>
<dbReference type="InterPro" id="IPR023267">
    <property type="entry name" value="RCMT"/>
</dbReference>
<proteinExistence type="predicted"/>
<keyword evidence="1 6" id="KW-0489">Methyltransferase</keyword>
<dbReference type="PANTHER" id="PTHR22807:SF53">
    <property type="entry name" value="RIBOSOMAL RNA SMALL SUBUNIT METHYLTRANSFERASE B-RELATED"/>
    <property type="match status" value="1"/>
</dbReference>
<sequence length="436" mass="49990">MSSARQIITYEQLHSLWLRWQAMSPRPPLDRWLKQHAAGWRRHQGEPMPMAVSDAMIQAVRYMQLACALEAVQRQGANIDWMTWDDTWQPDDSDQLSRNNFWYWIHQRCEGRWRVPQDWNSGSRKQCFIDFQERAMSSPLSPEWMLWHGLRPQWLPLLQQRAERSRWSDMDLQRFVEQQSARPPLWLRINTNESPETILPQLLDAGIQADIRNGTLCAQGGNGLQQSEPYKAGKVEIQDLASQQLSNMVAARKGDKVWDCCAGAGGKTLAIASRMEQKGVVVATDLHQFKLDELKRRAKRASYLNIRTFTWDAEAPLRLPAEVARQQGFDWVLIDAPCTASGTWRRNADARWRFDASDSAEMEALQQKILNNACAAVRKGGHMVYATCSWQLSENEEAVATFLANHPEFALESQQMVGAPQQDADCMFVAKMTRMA</sequence>
<keyword evidence="3" id="KW-0949">S-adenosyl-L-methionine</keyword>
<dbReference type="PANTHER" id="PTHR22807">
    <property type="entry name" value="NOP2 YEAST -RELATED NOL1/NOP2/FMU SUN DOMAIN-CONTAINING"/>
    <property type="match status" value="1"/>
</dbReference>
<gene>
    <name evidence="6" type="ORF">MGWOODY_Tha2142</name>
</gene>
<dbReference type="PRINTS" id="PR02008">
    <property type="entry name" value="RCMTFAMILY"/>
</dbReference>
<dbReference type="GO" id="GO:0001510">
    <property type="term" value="P:RNA methylation"/>
    <property type="evidence" value="ECO:0007669"/>
    <property type="project" value="InterPro"/>
</dbReference>
<dbReference type="InterPro" id="IPR029063">
    <property type="entry name" value="SAM-dependent_MTases_sf"/>
</dbReference>
<evidence type="ECO:0000256" key="3">
    <source>
        <dbReference type="ARBA" id="ARBA00022691"/>
    </source>
</evidence>
<evidence type="ECO:0000259" key="5">
    <source>
        <dbReference type="PROSITE" id="PS51686"/>
    </source>
</evidence>
<dbReference type="AlphaFoldDB" id="A0A160TF44"/>
<dbReference type="EMBL" id="CZQC01000060">
    <property type="protein sequence ID" value="CUS42027.1"/>
    <property type="molecule type" value="Genomic_DNA"/>
</dbReference>
<dbReference type="GO" id="GO:0003723">
    <property type="term" value="F:RNA binding"/>
    <property type="evidence" value="ECO:0007669"/>
    <property type="project" value="UniProtKB-KW"/>
</dbReference>
<dbReference type="CDD" id="cd02440">
    <property type="entry name" value="AdoMet_MTases"/>
    <property type="match status" value="1"/>
</dbReference>
<evidence type="ECO:0000256" key="4">
    <source>
        <dbReference type="ARBA" id="ARBA00022884"/>
    </source>
</evidence>
<dbReference type="Gene3D" id="3.40.50.150">
    <property type="entry name" value="Vaccinia Virus protein VP39"/>
    <property type="match status" value="1"/>
</dbReference>
<evidence type="ECO:0000256" key="2">
    <source>
        <dbReference type="ARBA" id="ARBA00022679"/>
    </source>
</evidence>
<protein>
    <submittedName>
        <fullName evidence="6">tRNA/rRNA cytosine-C5-methylase</fullName>
    </submittedName>
</protein>
<reference evidence="6" key="1">
    <citation type="submission" date="2015-10" db="EMBL/GenBank/DDBJ databases">
        <authorList>
            <person name="Gilbert D.G."/>
        </authorList>
    </citation>
    <scope>NUCLEOTIDE SEQUENCE</scope>
</reference>
<keyword evidence="2" id="KW-0808">Transferase</keyword>
<dbReference type="PROSITE" id="PS51686">
    <property type="entry name" value="SAM_MT_RSMB_NOP"/>
    <property type="match status" value="1"/>
</dbReference>
<organism evidence="6">
    <name type="scientific">hydrothermal vent metagenome</name>
    <dbReference type="NCBI Taxonomy" id="652676"/>
    <lineage>
        <taxon>unclassified sequences</taxon>
        <taxon>metagenomes</taxon>
        <taxon>ecological metagenomes</taxon>
    </lineage>
</organism>
<accession>A0A160TF44</accession>
<dbReference type="InterPro" id="IPR001678">
    <property type="entry name" value="MeTrfase_RsmB-F_NOP2_dom"/>
</dbReference>
<evidence type="ECO:0000313" key="6">
    <source>
        <dbReference type="EMBL" id="CUS42027.1"/>
    </source>
</evidence>
<dbReference type="SUPFAM" id="SSF53335">
    <property type="entry name" value="S-adenosyl-L-methionine-dependent methyltransferases"/>
    <property type="match status" value="1"/>
</dbReference>
<dbReference type="InterPro" id="IPR049560">
    <property type="entry name" value="MeTrfase_RsmB-F_NOP2_cat"/>
</dbReference>